<evidence type="ECO:0000313" key="7">
    <source>
        <dbReference type="Proteomes" id="UP000000753"/>
    </source>
</evidence>
<dbReference type="HOGENOM" id="CLU_055491_3_4_6"/>
<evidence type="ECO:0000256" key="1">
    <source>
        <dbReference type="ARBA" id="ARBA00005495"/>
    </source>
</evidence>
<accession>B8CRM6</accession>
<keyword evidence="7" id="KW-1185">Reference proteome</keyword>
<dbReference type="Gene3D" id="3.90.1590.10">
    <property type="entry name" value="glutathione-dependent formaldehyde- activating enzyme (gfa)"/>
    <property type="match status" value="1"/>
</dbReference>
<protein>
    <submittedName>
        <fullName evidence="6">Glutathione-dependent formaldehyde-activating, GFA</fullName>
    </submittedName>
</protein>
<dbReference type="Proteomes" id="UP000000753">
    <property type="component" value="Chromosome"/>
</dbReference>
<proteinExistence type="inferred from homology"/>
<dbReference type="PROSITE" id="PS51891">
    <property type="entry name" value="CENP_V_GFA"/>
    <property type="match status" value="1"/>
</dbReference>
<dbReference type="PANTHER" id="PTHR33337:SF40">
    <property type="entry name" value="CENP-V_GFA DOMAIN-CONTAINING PROTEIN-RELATED"/>
    <property type="match status" value="1"/>
</dbReference>
<organism evidence="6 7">
    <name type="scientific">Shewanella piezotolerans (strain WP3 / JCM 13877)</name>
    <dbReference type="NCBI Taxonomy" id="225849"/>
    <lineage>
        <taxon>Bacteria</taxon>
        <taxon>Pseudomonadati</taxon>
        <taxon>Pseudomonadota</taxon>
        <taxon>Gammaproteobacteria</taxon>
        <taxon>Alteromonadales</taxon>
        <taxon>Shewanellaceae</taxon>
        <taxon>Shewanella</taxon>
    </lineage>
</organism>
<dbReference type="Pfam" id="PF04828">
    <property type="entry name" value="GFA"/>
    <property type="match status" value="1"/>
</dbReference>
<evidence type="ECO:0000256" key="3">
    <source>
        <dbReference type="ARBA" id="ARBA00022833"/>
    </source>
</evidence>
<dbReference type="GO" id="GO:0016846">
    <property type="term" value="F:carbon-sulfur lyase activity"/>
    <property type="evidence" value="ECO:0007669"/>
    <property type="project" value="InterPro"/>
</dbReference>
<gene>
    <name evidence="6" type="ordered locus">swp_3332</name>
</gene>
<sequence length="134" mass="14653">MQTASCNCGQLSLSVSGEPIRVSVCHCNACQKRTGSAFGVQARYPLKQVTFTGVSHHYQRVGDDGATITFKFCPHCGGNLWFTMDVMPDVVAIPLGNFADDAVHKSQLAAPSVVVYQDRCHDWVKLEGIDEVYD</sequence>
<feature type="domain" description="CENP-V/GFA" evidence="5">
    <location>
        <begin position="2"/>
        <end position="122"/>
    </location>
</feature>
<dbReference type="STRING" id="225849.swp_3332"/>
<dbReference type="RefSeq" id="WP_020913384.1">
    <property type="nucleotide sequence ID" value="NC_011566.1"/>
</dbReference>
<dbReference type="KEGG" id="swp:swp_3332"/>
<dbReference type="AlphaFoldDB" id="B8CRM6"/>
<evidence type="ECO:0000259" key="5">
    <source>
        <dbReference type="PROSITE" id="PS51891"/>
    </source>
</evidence>
<dbReference type="GO" id="GO:0046872">
    <property type="term" value="F:metal ion binding"/>
    <property type="evidence" value="ECO:0007669"/>
    <property type="project" value="UniProtKB-KW"/>
</dbReference>
<evidence type="ECO:0000256" key="2">
    <source>
        <dbReference type="ARBA" id="ARBA00022723"/>
    </source>
</evidence>
<evidence type="ECO:0000313" key="6">
    <source>
        <dbReference type="EMBL" id="ACJ30034.1"/>
    </source>
</evidence>
<dbReference type="InterPro" id="IPR006913">
    <property type="entry name" value="CENP-V/GFA"/>
</dbReference>
<dbReference type="InterPro" id="IPR011057">
    <property type="entry name" value="Mss4-like_sf"/>
</dbReference>
<keyword evidence="2" id="KW-0479">Metal-binding</keyword>
<name>B8CRM6_SHEPW</name>
<comment type="similarity">
    <text evidence="1">Belongs to the Gfa family.</text>
</comment>
<dbReference type="PANTHER" id="PTHR33337">
    <property type="entry name" value="GFA DOMAIN-CONTAINING PROTEIN"/>
    <property type="match status" value="1"/>
</dbReference>
<dbReference type="EMBL" id="CP000472">
    <property type="protein sequence ID" value="ACJ30034.1"/>
    <property type="molecule type" value="Genomic_DNA"/>
</dbReference>
<dbReference type="OrthoDB" id="4188830at2"/>
<keyword evidence="4" id="KW-0456">Lyase</keyword>
<keyword evidence="3" id="KW-0862">Zinc</keyword>
<evidence type="ECO:0000256" key="4">
    <source>
        <dbReference type="ARBA" id="ARBA00023239"/>
    </source>
</evidence>
<dbReference type="SUPFAM" id="SSF51316">
    <property type="entry name" value="Mss4-like"/>
    <property type="match status" value="1"/>
</dbReference>
<dbReference type="eggNOG" id="COG3791">
    <property type="taxonomic scope" value="Bacteria"/>
</dbReference>
<reference evidence="6 7" key="1">
    <citation type="journal article" date="2008" name="PLoS ONE">
        <title>Environmental adaptation: genomic analysis of the piezotolerant and psychrotolerant deep-sea iron reducing bacterium Shewanella piezotolerans WP3.</title>
        <authorList>
            <person name="Wang F."/>
            <person name="Wang J."/>
            <person name="Jian H."/>
            <person name="Zhang B."/>
            <person name="Li S."/>
            <person name="Wang F."/>
            <person name="Zeng X."/>
            <person name="Gao L."/>
            <person name="Bartlett D.H."/>
            <person name="Yu J."/>
            <person name="Hu S."/>
            <person name="Xiao X."/>
        </authorList>
    </citation>
    <scope>NUCLEOTIDE SEQUENCE [LARGE SCALE GENOMIC DNA]</scope>
    <source>
        <strain evidence="7">WP3 / JCM 13877</strain>
    </source>
</reference>